<dbReference type="Proteomes" id="UP000054144">
    <property type="component" value="Unassembled WGS sequence"/>
</dbReference>
<organism evidence="3 4">
    <name type="scientific">Fistulina hepatica ATCC 64428</name>
    <dbReference type="NCBI Taxonomy" id="1128425"/>
    <lineage>
        <taxon>Eukaryota</taxon>
        <taxon>Fungi</taxon>
        <taxon>Dikarya</taxon>
        <taxon>Basidiomycota</taxon>
        <taxon>Agaricomycotina</taxon>
        <taxon>Agaricomycetes</taxon>
        <taxon>Agaricomycetidae</taxon>
        <taxon>Agaricales</taxon>
        <taxon>Fistulinaceae</taxon>
        <taxon>Fistulina</taxon>
    </lineage>
</organism>
<feature type="chain" id="PRO_5002316123" evidence="2">
    <location>
        <begin position="19"/>
        <end position="266"/>
    </location>
</feature>
<evidence type="ECO:0000256" key="2">
    <source>
        <dbReference type="SAM" id="SignalP"/>
    </source>
</evidence>
<name>A0A0D6ZYN0_9AGAR</name>
<keyword evidence="2" id="KW-0732">Signal</keyword>
<reference evidence="3 4" key="1">
    <citation type="journal article" date="2015" name="Fungal Genet. Biol.">
        <title>Evolution of novel wood decay mechanisms in Agaricales revealed by the genome sequences of Fistulina hepatica and Cylindrobasidium torrendii.</title>
        <authorList>
            <person name="Floudas D."/>
            <person name="Held B.W."/>
            <person name="Riley R."/>
            <person name="Nagy L.G."/>
            <person name="Koehler G."/>
            <person name="Ransdell A.S."/>
            <person name="Younus H."/>
            <person name="Chow J."/>
            <person name="Chiniquy J."/>
            <person name="Lipzen A."/>
            <person name="Tritt A."/>
            <person name="Sun H."/>
            <person name="Haridas S."/>
            <person name="LaButti K."/>
            <person name="Ohm R.A."/>
            <person name="Kues U."/>
            <person name="Blanchette R.A."/>
            <person name="Grigoriev I.V."/>
            <person name="Minto R.E."/>
            <person name="Hibbett D.S."/>
        </authorList>
    </citation>
    <scope>NUCLEOTIDE SEQUENCE [LARGE SCALE GENOMIC DNA]</scope>
    <source>
        <strain evidence="3 4">ATCC 64428</strain>
    </source>
</reference>
<dbReference type="EMBL" id="KN882151">
    <property type="protein sequence ID" value="KIY42897.1"/>
    <property type="molecule type" value="Genomic_DNA"/>
</dbReference>
<dbReference type="AlphaFoldDB" id="A0A0D6ZYN0"/>
<accession>A0A0D6ZYN0</accession>
<evidence type="ECO:0000256" key="1">
    <source>
        <dbReference type="SAM" id="MobiDB-lite"/>
    </source>
</evidence>
<feature type="signal peptide" evidence="2">
    <location>
        <begin position="1"/>
        <end position="18"/>
    </location>
</feature>
<keyword evidence="4" id="KW-1185">Reference proteome</keyword>
<protein>
    <submittedName>
        <fullName evidence="3">Uncharacterized protein</fullName>
    </submittedName>
</protein>
<evidence type="ECO:0000313" key="4">
    <source>
        <dbReference type="Proteomes" id="UP000054144"/>
    </source>
</evidence>
<feature type="region of interest" description="Disordered" evidence="1">
    <location>
        <begin position="74"/>
        <end position="112"/>
    </location>
</feature>
<proteinExistence type="predicted"/>
<gene>
    <name evidence="3" type="ORF">FISHEDRAFT_63088</name>
</gene>
<feature type="compositionally biased region" description="Basic and acidic residues" evidence="1">
    <location>
        <begin position="88"/>
        <end position="112"/>
    </location>
</feature>
<sequence length="266" mass="31114">MYMLPVTLSLLVVAIAAAALPAPSRRTVILQARLHDSDLEARGSYNHQTDIRELYEPNELDSRELQEDSVLQARMTPAQGRNVKKGVGARDYDDPHFQTREPEDSDFDTRHYEDELEQRDVLEFDYDRRDLEDESLDARDFEDDFALNARELENKFETREYEGFDVRDYENDLEAREYDHDFVLRDRDMQDDLELRDIDDKFLVRDFEVHARDDAESSVIAAREDVTSIDRRESLEKRSVASKIRKFFSKIGHGLKKAAQTVMSIV</sequence>
<dbReference type="OrthoDB" id="3058140at2759"/>
<evidence type="ECO:0000313" key="3">
    <source>
        <dbReference type="EMBL" id="KIY42897.1"/>
    </source>
</evidence>